<organism evidence="2">
    <name type="scientific">sediment metagenome</name>
    <dbReference type="NCBI Taxonomy" id="749907"/>
    <lineage>
        <taxon>unclassified sequences</taxon>
        <taxon>metagenomes</taxon>
        <taxon>ecological metagenomes</taxon>
    </lineage>
</organism>
<dbReference type="GO" id="GO:0008887">
    <property type="term" value="F:glycerate kinase activity"/>
    <property type="evidence" value="ECO:0007669"/>
    <property type="project" value="InterPro"/>
</dbReference>
<dbReference type="Gene3D" id="3.40.1480.10">
    <property type="entry name" value="MOFRL domain"/>
    <property type="match status" value="1"/>
</dbReference>
<dbReference type="InterPro" id="IPR039760">
    <property type="entry name" value="MOFRL_protein"/>
</dbReference>
<keyword evidence="2" id="KW-0670">Pyruvate</keyword>
<sequence length="103" mass="10988">MTVRGQGRGGRNSEFLLSLAIHLEGLDGVYALAADTDGIDGSEDNAGALIGPDTLGRATVRRLNARRHLAENDAYGFFASLDDLLVTGPTRTNVNDYRVVLVT</sequence>
<gene>
    <name evidence="2" type="ORF">LDC_1980</name>
</gene>
<dbReference type="SUPFAM" id="SSF82544">
    <property type="entry name" value="GckA/TtuD-like"/>
    <property type="match status" value="1"/>
</dbReference>
<protein>
    <submittedName>
        <fullName evidence="2">Hydroxypyruvate reductase</fullName>
    </submittedName>
</protein>
<reference evidence="2" key="2">
    <citation type="journal article" date="2011" name="Microb. Ecol.">
        <title>Taxonomic and Functional Metagenomic Profiling of the Microbial Community in the Anoxic Sediment of a Sub-saline Shallow Lake (Laguna de Carrizo, Central Spain).</title>
        <authorList>
            <person name="Ferrer M."/>
            <person name="Guazzaroni M.E."/>
            <person name="Richter M."/>
            <person name="Garcia-Salamanca A."/>
            <person name="Yarza P."/>
            <person name="Suarez-Suarez A."/>
            <person name="Solano J."/>
            <person name="Alcaide M."/>
            <person name="van Dillewijn P."/>
            <person name="Molina-Henares M.A."/>
            <person name="Lopez-Cortes N."/>
            <person name="Al-Ramahi Y."/>
            <person name="Guerrero C."/>
            <person name="Acosta A."/>
            <person name="de Eugenio L.I."/>
            <person name="Martinez V."/>
            <person name="Marques S."/>
            <person name="Rojo F."/>
            <person name="Santero E."/>
            <person name="Genilloud O."/>
            <person name="Perez-Perez J."/>
            <person name="Rossello-Mora R."/>
            <person name="Ramos J.L."/>
        </authorList>
    </citation>
    <scope>NUCLEOTIDE SEQUENCE</scope>
</reference>
<accession>D9PKB4</accession>
<dbReference type="InterPro" id="IPR007835">
    <property type="entry name" value="MOFRL"/>
</dbReference>
<evidence type="ECO:0000259" key="1">
    <source>
        <dbReference type="Pfam" id="PF05161"/>
    </source>
</evidence>
<dbReference type="Pfam" id="PF05161">
    <property type="entry name" value="MOFRL"/>
    <property type="match status" value="1"/>
</dbReference>
<dbReference type="InterPro" id="IPR037035">
    <property type="entry name" value="GK-like_C_sf"/>
</dbReference>
<proteinExistence type="predicted"/>
<dbReference type="PANTHER" id="PTHR12227">
    <property type="entry name" value="GLYCERATE KINASE"/>
    <property type="match status" value="1"/>
</dbReference>
<comment type="caution">
    <text evidence="2">The sequence shown here is derived from an EMBL/GenBank/DDBJ whole genome shotgun (WGS) entry which is preliminary data.</text>
</comment>
<feature type="domain" description="MOFRL" evidence="1">
    <location>
        <begin position="2"/>
        <end position="96"/>
    </location>
</feature>
<reference evidence="2" key="1">
    <citation type="submission" date="2010-07" db="EMBL/GenBank/DDBJ databases">
        <authorList>
            <consortium name="CONSOLIDER consortium CSD2007-00005"/>
            <person name="Guazzaroni M.-E."/>
            <person name="Richter M."/>
            <person name="Garcia-Salamanca A."/>
            <person name="Yarza P."/>
            <person name="Ferrer M."/>
        </authorList>
    </citation>
    <scope>NUCLEOTIDE SEQUENCE</scope>
</reference>
<dbReference type="GO" id="GO:0005737">
    <property type="term" value="C:cytoplasm"/>
    <property type="evidence" value="ECO:0007669"/>
    <property type="project" value="TreeGrafter"/>
</dbReference>
<dbReference type="AlphaFoldDB" id="D9PKB4"/>
<dbReference type="EMBL" id="ADZX01000593">
    <property type="protein sequence ID" value="EFK96001.1"/>
    <property type="molecule type" value="Genomic_DNA"/>
</dbReference>
<evidence type="ECO:0000313" key="2">
    <source>
        <dbReference type="EMBL" id="EFK96001.1"/>
    </source>
</evidence>
<name>D9PKB4_9ZZZZ</name>
<dbReference type="PANTHER" id="PTHR12227:SF0">
    <property type="entry name" value="GLYCERATE KINASE"/>
    <property type="match status" value="1"/>
</dbReference>